<evidence type="ECO:0008006" key="3">
    <source>
        <dbReference type="Google" id="ProtNLM"/>
    </source>
</evidence>
<dbReference type="RefSeq" id="WP_087916782.1">
    <property type="nucleotide sequence ID" value="NZ_CP021780.1"/>
</dbReference>
<accession>A0A2Z2KAV4</accession>
<evidence type="ECO:0000313" key="2">
    <source>
        <dbReference type="Proteomes" id="UP000249890"/>
    </source>
</evidence>
<reference evidence="1 2" key="1">
    <citation type="submission" date="2017-06" db="EMBL/GenBank/DDBJ databases">
        <title>Complete genome sequence of Paenibacillus donghaensis KCTC 13049T isolated from East Sea sediment, South Korea.</title>
        <authorList>
            <person name="Jung B.K."/>
            <person name="Hong S.-J."/>
            <person name="Shin J.-H."/>
        </authorList>
    </citation>
    <scope>NUCLEOTIDE SEQUENCE [LARGE SCALE GENOMIC DNA]</scope>
    <source>
        <strain evidence="1 2">KCTC 13049</strain>
    </source>
</reference>
<evidence type="ECO:0000313" key="1">
    <source>
        <dbReference type="EMBL" id="ASA22784.1"/>
    </source>
</evidence>
<sequence length="212" mass="23163">MTVPATAGVLRERLSDMKVGDYIVCKYVATNGAVGTFSELGTSVATEIPVTGAAIPNGIFYFVKTNKGLLFSDRVVQTNISWDVLNAEKAIQGKPQTFDMTVGTLRSLSGGVAWADENGNSSTTDKGFGAWPANNEWDRYIVGFPSNLIQTGKTLYDVFNHYDAFSWTQDTPISIIAASTLRTIRTRNTINRNISNGIPTNVGFRPAFEYKE</sequence>
<organism evidence="1 2">
    <name type="scientific">Paenibacillus donghaensis</name>
    <dbReference type="NCBI Taxonomy" id="414771"/>
    <lineage>
        <taxon>Bacteria</taxon>
        <taxon>Bacillati</taxon>
        <taxon>Bacillota</taxon>
        <taxon>Bacilli</taxon>
        <taxon>Bacillales</taxon>
        <taxon>Paenibacillaceae</taxon>
        <taxon>Paenibacillus</taxon>
    </lineage>
</organism>
<dbReference type="EMBL" id="CP021780">
    <property type="protein sequence ID" value="ASA22784.1"/>
    <property type="molecule type" value="Genomic_DNA"/>
</dbReference>
<dbReference type="OrthoDB" id="7820733at2"/>
<protein>
    <recommendedName>
        <fullName evidence="3">Virion structural protein</fullName>
    </recommendedName>
</protein>
<dbReference type="AlphaFoldDB" id="A0A2Z2KAV4"/>
<proteinExistence type="predicted"/>
<keyword evidence="2" id="KW-1185">Reference proteome</keyword>
<name>A0A2Z2KAV4_9BACL</name>
<dbReference type="KEGG" id="pdh:B9T62_19445"/>
<dbReference type="Proteomes" id="UP000249890">
    <property type="component" value="Chromosome"/>
</dbReference>
<gene>
    <name evidence="1" type="ORF">B9T62_19445</name>
</gene>